<feature type="transmembrane region" description="Helical" evidence="6">
    <location>
        <begin position="54"/>
        <end position="75"/>
    </location>
</feature>
<keyword evidence="3 6" id="KW-0812">Transmembrane</keyword>
<feature type="domain" description="EamA" evidence="7">
    <location>
        <begin position="135"/>
        <end position="265"/>
    </location>
</feature>
<feature type="transmembrane region" description="Helical" evidence="6">
    <location>
        <begin position="135"/>
        <end position="152"/>
    </location>
</feature>
<protein>
    <submittedName>
        <fullName evidence="8">EamA family transporter</fullName>
    </submittedName>
</protein>
<accession>A0A6M8HWB7</accession>
<dbReference type="SUPFAM" id="SSF103481">
    <property type="entry name" value="Multidrug resistance efflux transporter EmrE"/>
    <property type="match status" value="1"/>
</dbReference>
<feature type="transmembrane region" description="Helical" evidence="6">
    <location>
        <begin position="225"/>
        <end position="245"/>
    </location>
</feature>
<feature type="transmembrane region" description="Helical" evidence="6">
    <location>
        <begin position="251"/>
        <end position="270"/>
    </location>
</feature>
<keyword evidence="9" id="KW-1185">Reference proteome</keyword>
<comment type="subcellular location">
    <subcellularLocation>
        <location evidence="1">Membrane</location>
        <topology evidence="1">Multi-pass membrane protein</topology>
    </subcellularLocation>
</comment>
<evidence type="ECO:0000256" key="3">
    <source>
        <dbReference type="ARBA" id="ARBA00022692"/>
    </source>
</evidence>
<feature type="transmembrane region" description="Helical" evidence="6">
    <location>
        <begin position="106"/>
        <end position="123"/>
    </location>
</feature>
<dbReference type="EMBL" id="CP053708">
    <property type="protein sequence ID" value="QKE92447.1"/>
    <property type="molecule type" value="Genomic_DNA"/>
</dbReference>
<dbReference type="InterPro" id="IPR037185">
    <property type="entry name" value="EmrE-like"/>
</dbReference>
<comment type="similarity">
    <text evidence="2">Belongs to the EamA transporter family.</text>
</comment>
<dbReference type="Proteomes" id="UP000500767">
    <property type="component" value="Chromosome"/>
</dbReference>
<feature type="transmembrane region" description="Helical" evidence="6">
    <location>
        <begin position="21"/>
        <end position="42"/>
    </location>
</feature>
<name>A0A6M8HWB7_9PROT</name>
<feature type="transmembrane region" description="Helical" evidence="6">
    <location>
        <begin position="164"/>
        <end position="183"/>
    </location>
</feature>
<keyword evidence="4 6" id="KW-1133">Transmembrane helix</keyword>
<dbReference type="PANTHER" id="PTHR32322:SF2">
    <property type="entry name" value="EAMA DOMAIN-CONTAINING PROTEIN"/>
    <property type="match status" value="1"/>
</dbReference>
<dbReference type="GO" id="GO:0016020">
    <property type="term" value="C:membrane"/>
    <property type="evidence" value="ECO:0007669"/>
    <property type="project" value="UniProtKB-SubCell"/>
</dbReference>
<evidence type="ECO:0000256" key="6">
    <source>
        <dbReference type="SAM" id="Phobius"/>
    </source>
</evidence>
<dbReference type="Pfam" id="PF00892">
    <property type="entry name" value="EamA"/>
    <property type="match status" value="1"/>
</dbReference>
<keyword evidence="5 6" id="KW-0472">Membrane</keyword>
<dbReference type="AlphaFoldDB" id="A0A6M8HWB7"/>
<evidence type="ECO:0000256" key="5">
    <source>
        <dbReference type="ARBA" id="ARBA00023136"/>
    </source>
</evidence>
<evidence type="ECO:0000313" key="8">
    <source>
        <dbReference type="EMBL" id="QKE92447.1"/>
    </source>
</evidence>
<dbReference type="PANTHER" id="PTHR32322">
    <property type="entry name" value="INNER MEMBRANE TRANSPORTER"/>
    <property type="match status" value="1"/>
</dbReference>
<dbReference type="InterPro" id="IPR000620">
    <property type="entry name" value="EamA_dom"/>
</dbReference>
<evidence type="ECO:0000313" key="9">
    <source>
        <dbReference type="Proteomes" id="UP000500767"/>
    </source>
</evidence>
<dbReference type="KEGG" id="lck:HN018_05460"/>
<evidence type="ECO:0000259" key="7">
    <source>
        <dbReference type="Pfam" id="PF00892"/>
    </source>
</evidence>
<evidence type="ECO:0000256" key="2">
    <source>
        <dbReference type="ARBA" id="ARBA00007362"/>
    </source>
</evidence>
<reference evidence="8 9" key="1">
    <citation type="journal article" date="2014" name="World J. Microbiol. Biotechnol.">
        <title>Biodiversity and physiological characteristics of Antarctic and Arctic lichens-associated bacteria.</title>
        <authorList>
            <person name="Lee Y.M."/>
            <person name="Kim E.H."/>
            <person name="Lee H.K."/>
            <person name="Hong S.G."/>
        </authorList>
    </citation>
    <scope>NUCLEOTIDE SEQUENCE [LARGE SCALE GENOMIC DNA]</scope>
    <source>
        <strain evidence="8 9">PAMC 26569</strain>
    </source>
</reference>
<evidence type="ECO:0000256" key="4">
    <source>
        <dbReference type="ARBA" id="ARBA00022989"/>
    </source>
</evidence>
<sequence length="282" mass="29385">MGSVQIGASIAKLLFPVLGPIGTACMRVLLAAIVLLLIARPWNRQAMARPTRSGMIAILAYGLSLAVMNMVFYAALARLPLGVTVAIEFIGPLTLAVAGSRRALDLLWAAMAIGGLLLLLEPWQMAASQHRLDPIGVLLALGAGVTWALYILTGRHLGSHVEGISATALGMSVAAVFVLPFGFEALPALATHPALIASAFGMAMLSSAVPYSIEMMAMRRMSMRSFSILMSLEPAIATLAGLFLLGEHLTFMHWLAIGGIVAASLGSAAVGDAPQPALPPPD</sequence>
<evidence type="ECO:0000256" key="1">
    <source>
        <dbReference type="ARBA" id="ARBA00004141"/>
    </source>
</evidence>
<proteinExistence type="inferred from homology"/>
<feature type="transmembrane region" description="Helical" evidence="6">
    <location>
        <begin position="195"/>
        <end position="213"/>
    </location>
</feature>
<gene>
    <name evidence="8" type="ORF">HN018_05460</name>
</gene>
<dbReference type="InterPro" id="IPR050638">
    <property type="entry name" value="AA-Vitamin_Transporters"/>
</dbReference>
<feature type="transmembrane region" description="Helical" evidence="6">
    <location>
        <begin position="81"/>
        <end position="99"/>
    </location>
</feature>
<organism evidence="8 9">
    <name type="scientific">Lichenicola cladoniae</name>
    <dbReference type="NCBI Taxonomy" id="1484109"/>
    <lineage>
        <taxon>Bacteria</taxon>
        <taxon>Pseudomonadati</taxon>
        <taxon>Pseudomonadota</taxon>
        <taxon>Alphaproteobacteria</taxon>
        <taxon>Acetobacterales</taxon>
        <taxon>Acetobacteraceae</taxon>
        <taxon>Lichenicola</taxon>
    </lineage>
</organism>